<evidence type="ECO:0000256" key="9">
    <source>
        <dbReference type="ARBA" id="ARBA00023167"/>
    </source>
</evidence>
<keyword evidence="14" id="KW-1185">Reference proteome</keyword>
<evidence type="ECO:0000313" key="13">
    <source>
        <dbReference type="EMBL" id="CAH0415776.1"/>
    </source>
</evidence>
<proteinExistence type="inferred from homology"/>
<evidence type="ECO:0000256" key="10">
    <source>
        <dbReference type="ARBA" id="ARBA00034478"/>
    </source>
</evidence>
<comment type="pathway">
    <text evidence="10">Amino-acid biosynthesis; L-methionine biosynthesis via de novo pathway.</text>
</comment>
<comment type="caution">
    <text evidence="13">The sequence shown here is derived from an EMBL/GenBank/DDBJ whole genome shotgun (WGS) entry which is preliminary data.</text>
</comment>
<comment type="cofactor">
    <cofactor evidence="1 12">
        <name>FAD</name>
        <dbReference type="ChEBI" id="CHEBI:57692"/>
    </cofactor>
</comment>
<dbReference type="PANTHER" id="PTHR45754:SF3">
    <property type="entry name" value="METHYLENETETRAHYDROFOLATE REDUCTASE (NADPH)"/>
    <property type="match status" value="1"/>
</dbReference>
<organism evidence="13 14">
    <name type="scientific">Periweissella fabaria</name>
    <dbReference type="NCBI Taxonomy" id="546157"/>
    <lineage>
        <taxon>Bacteria</taxon>
        <taxon>Bacillati</taxon>
        <taxon>Bacillota</taxon>
        <taxon>Bacilli</taxon>
        <taxon>Lactobacillales</taxon>
        <taxon>Lactobacillaceae</taxon>
        <taxon>Periweissella</taxon>
    </lineage>
</organism>
<protein>
    <recommendedName>
        <fullName evidence="12">Methylenetetrahydrofolate reductase</fullName>
        <ecNumber evidence="12">1.5.1.54</ecNumber>
    </recommendedName>
</protein>
<evidence type="ECO:0000256" key="2">
    <source>
        <dbReference type="ARBA" id="ARBA00004777"/>
    </source>
</evidence>
<keyword evidence="6 12" id="KW-0274">FAD</keyword>
<evidence type="ECO:0000256" key="4">
    <source>
        <dbReference type="ARBA" id="ARBA00022605"/>
    </source>
</evidence>
<dbReference type="NCBIfam" id="TIGR00676">
    <property type="entry name" value="fadh2"/>
    <property type="match status" value="1"/>
</dbReference>
<accession>A0ABM8Z3G4</accession>
<evidence type="ECO:0000256" key="3">
    <source>
        <dbReference type="ARBA" id="ARBA00006743"/>
    </source>
</evidence>
<gene>
    <name evidence="13" type="primary">metF</name>
    <name evidence="13" type="ORF">WFA24289_00074</name>
</gene>
<dbReference type="Gene3D" id="3.20.20.220">
    <property type="match status" value="1"/>
</dbReference>
<dbReference type="SUPFAM" id="SSF51730">
    <property type="entry name" value="FAD-linked oxidoreductase"/>
    <property type="match status" value="1"/>
</dbReference>
<keyword evidence="5 12" id="KW-0285">Flavoprotein</keyword>
<evidence type="ECO:0000256" key="11">
    <source>
        <dbReference type="ARBA" id="ARBA00048628"/>
    </source>
</evidence>
<dbReference type="EC" id="1.5.1.54" evidence="12"/>
<evidence type="ECO:0000256" key="12">
    <source>
        <dbReference type="RuleBase" id="RU003862"/>
    </source>
</evidence>
<reference evidence="13 14" key="1">
    <citation type="submission" date="2021-11" db="EMBL/GenBank/DDBJ databases">
        <authorList>
            <person name="Depoorter E."/>
        </authorList>
    </citation>
    <scope>NUCLEOTIDE SEQUENCE [LARGE SCALE GENOMIC DNA]</scope>
    <source>
        <strain evidence="13 14">LMG 24289</strain>
    </source>
</reference>
<dbReference type="Proteomes" id="UP000789707">
    <property type="component" value="Unassembled WGS sequence"/>
</dbReference>
<dbReference type="InterPro" id="IPR029041">
    <property type="entry name" value="FAD-linked_oxidoreductase-like"/>
</dbReference>
<dbReference type="InterPro" id="IPR004620">
    <property type="entry name" value="MTHF_reductase_bac"/>
</dbReference>
<evidence type="ECO:0000256" key="1">
    <source>
        <dbReference type="ARBA" id="ARBA00001974"/>
    </source>
</evidence>
<keyword evidence="4" id="KW-0028">Amino-acid biosynthesis</keyword>
<dbReference type="Pfam" id="PF02219">
    <property type="entry name" value="MTHFR"/>
    <property type="match status" value="1"/>
</dbReference>
<keyword evidence="7 12" id="KW-0560">Oxidoreductase</keyword>
<dbReference type="CDD" id="cd00537">
    <property type="entry name" value="MTHFR"/>
    <property type="match status" value="1"/>
</dbReference>
<comment type="similarity">
    <text evidence="3 12">Belongs to the methylenetetrahydrofolate reductase family.</text>
</comment>
<dbReference type="RefSeq" id="WP_230095858.1">
    <property type="nucleotide sequence ID" value="NZ_CAKKNS010000001.1"/>
</dbReference>
<dbReference type="EMBL" id="CAKKNS010000001">
    <property type="protein sequence ID" value="CAH0415776.1"/>
    <property type="molecule type" value="Genomic_DNA"/>
</dbReference>
<evidence type="ECO:0000256" key="7">
    <source>
        <dbReference type="ARBA" id="ARBA00023002"/>
    </source>
</evidence>
<dbReference type="PANTHER" id="PTHR45754">
    <property type="entry name" value="METHYLENETETRAHYDROFOLATE REDUCTASE"/>
    <property type="match status" value="1"/>
</dbReference>
<keyword evidence="9" id="KW-0486">Methionine biosynthesis</keyword>
<dbReference type="GO" id="GO:0004489">
    <property type="term" value="F:methylenetetrahydrofolate reductase [NAD(P)H] activity"/>
    <property type="evidence" value="ECO:0007669"/>
    <property type="project" value="UniProtKB-EC"/>
</dbReference>
<sequence length="296" mass="32651">MALTDLFEKKTVFSLEVFPPHTEVGIENLSKTLVDLKQIKPDFISVTLGAGGLAKSEDTIKVADFIQNDLKIPAVAHVPGLYQSKDKITKLLDDLAAHDVKNVLVLRGDAIEGEIPVGEFNHANDLAAFIKEYGTFDIAGACYPQVHLESTSTVDDIRYLKKKVDAGITHLITQVFFDNTHFYNFKERLELADIAAPVEAGIMPCTNKKQIERIAQITGIELPKKFVSILSRYENKPEAMRDAGIAFAVDQIVDLVSSGVDGIHLYTMNNADNAKRIWEATHSLFEDAADVKAATH</sequence>
<evidence type="ECO:0000256" key="5">
    <source>
        <dbReference type="ARBA" id="ARBA00022630"/>
    </source>
</evidence>
<keyword evidence="8" id="KW-0520">NAD</keyword>
<name>A0ABM8Z3G4_9LACO</name>
<evidence type="ECO:0000256" key="6">
    <source>
        <dbReference type="ARBA" id="ARBA00022827"/>
    </source>
</evidence>
<comment type="catalytic activity">
    <reaction evidence="11">
        <text>(6S)-5-methyl-5,6,7,8-tetrahydrofolate + NAD(+) = (6R)-5,10-methylene-5,6,7,8-tetrahydrofolate + NADH + H(+)</text>
        <dbReference type="Rhea" id="RHEA:19821"/>
        <dbReference type="ChEBI" id="CHEBI:15378"/>
        <dbReference type="ChEBI" id="CHEBI:15636"/>
        <dbReference type="ChEBI" id="CHEBI:18608"/>
        <dbReference type="ChEBI" id="CHEBI:57540"/>
        <dbReference type="ChEBI" id="CHEBI:57945"/>
        <dbReference type="EC" id="1.5.1.54"/>
    </reaction>
    <physiologicalReaction direction="right-to-left" evidence="11">
        <dbReference type="Rhea" id="RHEA:19823"/>
    </physiologicalReaction>
</comment>
<comment type="pathway">
    <text evidence="2 12">One-carbon metabolism; tetrahydrofolate interconversion.</text>
</comment>
<dbReference type="InterPro" id="IPR003171">
    <property type="entry name" value="Mehydrof_redctse-like"/>
</dbReference>
<evidence type="ECO:0000313" key="14">
    <source>
        <dbReference type="Proteomes" id="UP000789707"/>
    </source>
</evidence>
<evidence type="ECO:0000256" key="8">
    <source>
        <dbReference type="ARBA" id="ARBA00023027"/>
    </source>
</evidence>